<evidence type="ECO:0000313" key="2">
    <source>
        <dbReference type="EMBL" id="AWP04795.1"/>
    </source>
</evidence>
<dbReference type="Proteomes" id="UP000246464">
    <property type="component" value="Chromosome 7"/>
</dbReference>
<feature type="region of interest" description="Disordered" evidence="1">
    <location>
        <begin position="47"/>
        <end position="72"/>
    </location>
</feature>
<evidence type="ECO:0000256" key="1">
    <source>
        <dbReference type="SAM" id="MobiDB-lite"/>
    </source>
</evidence>
<dbReference type="EMBL" id="CP026249">
    <property type="protein sequence ID" value="AWP04795.1"/>
    <property type="molecule type" value="Genomic_DNA"/>
</dbReference>
<evidence type="ECO:0000313" key="3">
    <source>
        <dbReference type="Proteomes" id="UP000246464"/>
    </source>
</evidence>
<feature type="region of interest" description="Disordered" evidence="1">
    <location>
        <begin position="1"/>
        <end position="33"/>
    </location>
</feature>
<reference evidence="2 3" key="1">
    <citation type="submission" date="2017-12" db="EMBL/GenBank/DDBJ databases">
        <title>Integrating genomic resources of turbot (Scophthalmus maximus) in depth evaluation of genetic and physical mapping variation across individuals.</title>
        <authorList>
            <person name="Martinez P."/>
        </authorList>
    </citation>
    <scope>NUCLEOTIDE SEQUENCE [LARGE SCALE GENOMIC DNA]</scope>
</reference>
<proteinExistence type="predicted"/>
<protein>
    <submittedName>
        <fullName evidence="2">Uncharacterized protein</fullName>
    </submittedName>
</protein>
<gene>
    <name evidence="2" type="ORF">SMAX5B_016189</name>
</gene>
<dbReference type="AlphaFoldDB" id="A0A2U9BL44"/>
<keyword evidence="3" id="KW-1185">Reference proteome</keyword>
<sequence length="72" mass="7732">MGRKQLGRVAEVPNGKGGHVEMDRFRSAASPHTSISWDKMLRAEIPERKPSPDAQQPSGGRRILGVVPGGVS</sequence>
<accession>A0A2U9BL44</accession>
<name>A0A2U9BL44_SCOMX</name>
<organism evidence="2 3">
    <name type="scientific">Scophthalmus maximus</name>
    <name type="common">Turbot</name>
    <name type="synonym">Psetta maxima</name>
    <dbReference type="NCBI Taxonomy" id="52904"/>
    <lineage>
        <taxon>Eukaryota</taxon>
        <taxon>Metazoa</taxon>
        <taxon>Chordata</taxon>
        <taxon>Craniata</taxon>
        <taxon>Vertebrata</taxon>
        <taxon>Euteleostomi</taxon>
        <taxon>Actinopterygii</taxon>
        <taxon>Neopterygii</taxon>
        <taxon>Teleostei</taxon>
        <taxon>Neoteleostei</taxon>
        <taxon>Acanthomorphata</taxon>
        <taxon>Carangaria</taxon>
        <taxon>Pleuronectiformes</taxon>
        <taxon>Pleuronectoidei</taxon>
        <taxon>Scophthalmidae</taxon>
        <taxon>Scophthalmus</taxon>
    </lineage>
</organism>